<proteinExistence type="predicted"/>
<dbReference type="PANTHER" id="PTHR43581:SF3">
    <property type="entry name" value="AAA+ ATPASE DOMAIN-CONTAINING PROTEIN"/>
    <property type="match status" value="1"/>
</dbReference>
<dbReference type="EMBL" id="BSET01000001">
    <property type="protein sequence ID" value="GLK01228.1"/>
    <property type="molecule type" value="Genomic_DNA"/>
</dbReference>
<reference evidence="2" key="2">
    <citation type="submission" date="2023-01" db="EMBL/GenBank/DDBJ databases">
        <authorList>
            <person name="Sun Q."/>
            <person name="Evtushenko L."/>
        </authorList>
    </citation>
    <scope>NUCLEOTIDE SEQUENCE</scope>
    <source>
        <strain evidence="2">VKM Ac-1958</strain>
    </source>
</reference>
<name>A0A9W6HQX2_9MICO</name>
<dbReference type="AlphaFoldDB" id="A0A9W6HQX2"/>
<organism evidence="2 3">
    <name type="scientific">Microbacterium keratanolyticum</name>
    <dbReference type="NCBI Taxonomy" id="67574"/>
    <lineage>
        <taxon>Bacteria</taxon>
        <taxon>Bacillati</taxon>
        <taxon>Actinomycetota</taxon>
        <taxon>Actinomycetes</taxon>
        <taxon>Micrococcales</taxon>
        <taxon>Microbacteriaceae</taxon>
        <taxon>Microbacterium</taxon>
    </lineage>
</organism>
<dbReference type="Pfam" id="PF13175">
    <property type="entry name" value="AAA_15"/>
    <property type="match status" value="2"/>
</dbReference>
<evidence type="ECO:0000313" key="3">
    <source>
        <dbReference type="Proteomes" id="UP001142325"/>
    </source>
</evidence>
<sequence>MKLVAVTVQKFRNFVEPQRIEIEPDVTALVGKNESGKTTILKALHRLNPANGDSRSFDLVTEYPRWRLARDRRENPDLERETWPVIAQFALDQSDSDALADVLPARPMVGTTLKAAKNYANRYTVYFKADLADVIEAACSDASVGSEEVAILKAESSLDDAIAKSKELAKSLKEAGEAALAKAASGFASAAERHRYLLETGQLDEDQLTALKARVPKFFYFSNYSVLPGETDLTRLAANVGAGVALEEQDQTVVSLLAHAGVTPADFLDANYDSRKAELQAAAGDLSGEVFKYWRVNTDLAVVFGDDNVAVLNPSTNVQENHRLLKIELRDARHGDVETNFSTRSSGFQWFFSFFAAFSEYLHTSSPVIVLLDEPGTSLHGEAQKDFIDYIFMELGASKQTIYTTHSQFMIDPTVYEKLRAVHDKATRENREGGVAVTQVSLSADRDTILPVESALGYSISQHLFLGSGPHLAVEGSSDFIFLMRMSAYMEQNGKTPLSPKLAIIPVGGISNMPAFVALMGRRLKVSALVDGATTDATLARTRKAASENGVDPGSIVAVSEVDSKLPPTADIEDLFAASDYLRLYNWAFGRNVKESDLPSMPVPIVKKLIDLHGKYDHALPAHALTDNQDDFFATVKTDTVSRFEKAFEKLNQALTI</sequence>
<dbReference type="InterPro" id="IPR051396">
    <property type="entry name" value="Bact_Antivir_Def_Nuclease"/>
</dbReference>
<dbReference type="SUPFAM" id="SSF52540">
    <property type="entry name" value="P-loop containing nucleoside triphosphate hydrolases"/>
    <property type="match status" value="1"/>
</dbReference>
<dbReference type="InterPro" id="IPR041685">
    <property type="entry name" value="AAA_GajA/Old/RecF-like"/>
</dbReference>
<gene>
    <name evidence="2" type="ORF">GCM10017596_09430</name>
</gene>
<reference evidence="2" key="1">
    <citation type="journal article" date="2014" name="Int. J. Syst. Evol. Microbiol.">
        <title>Complete genome sequence of Corynebacterium casei LMG S-19264T (=DSM 44701T), isolated from a smear-ripened cheese.</title>
        <authorList>
            <consortium name="US DOE Joint Genome Institute (JGI-PGF)"/>
            <person name="Walter F."/>
            <person name="Albersmeier A."/>
            <person name="Kalinowski J."/>
            <person name="Ruckert C."/>
        </authorList>
    </citation>
    <scope>NUCLEOTIDE SEQUENCE</scope>
    <source>
        <strain evidence="2">VKM Ac-1958</strain>
    </source>
</reference>
<evidence type="ECO:0000259" key="1">
    <source>
        <dbReference type="Pfam" id="PF13175"/>
    </source>
</evidence>
<dbReference type="InterPro" id="IPR027417">
    <property type="entry name" value="P-loop_NTPase"/>
</dbReference>
<comment type="caution">
    <text evidence="2">The sequence shown here is derived from an EMBL/GenBank/DDBJ whole genome shotgun (WGS) entry which is preliminary data.</text>
</comment>
<feature type="domain" description="Endonuclease GajA/Old nuclease/RecF-like AAA" evidence="1">
    <location>
        <begin position="322"/>
        <end position="411"/>
    </location>
</feature>
<feature type="domain" description="Endonuclease GajA/Old nuclease/RecF-like AAA" evidence="1">
    <location>
        <begin position="1"/>
        <end position="48"/>
    </location>
</feature>
<accession>A0A9W6HQX2</accession>
<keyword evidence="3" id="KW-1185">Reference proteome</keyword>
<evidence type="ECO:0000313" key="2">
    <source>
        <dbReference type="EMBL" id="GLK01228.1"/>
    </source>
</evidence>
<dbReference type="Proteomes" id="UP001142325">
    <property type="component" value="Unassembled WGS sequence"/>
</dbReference>
<dbReference type="Gene3D" id="3.40.50.300">
    <property type="entry name" value="P-loop containing nucleotide triphosphate hydrolases"/>
    <property type="match status" value="2"/>
</dbReference>
<dbReference type="RefSeq" id="WP_204938874.1">
    <property type="nucleotide sequence ID" value="NZ_BAAAUM010000001.1"/>
</dbReference>
<protein>
    <recommendedName>
        <fullName evidence="1">Endonuclease GajA/Old nuclease/RecF-like AAA domain-containing protein</fullName>
    </recommendedName>
</protein>
<dbReference type="PANTHER" id="PTHR43581">
    <property type="entry name" value="ATP/GTP PHOSPHATASE"/>
    <property type="match status" value="1"/>
</dbReference>